<dbReference type="OrthoDB" id="2145678at2759"/>
<comment type="caution">
    <text evidence="3">The sequence shown here is derived from an EMBL/GenBank/DDBJ whole genome shotgun (WGS) entry which is preliminary data.</text>
</comment>
<keyword evidence="2" id="KW-0472">Membrane</keyword>
<reference evidence="3 4" key="1">
    <citation type="submission" date="2016-08" db="EMBL/GenBank/DDBJ databases">
        <title>A Parts List for Fungal Cellulosomes Revealed by Comparative Genomics.</title>
        <authorList>
            <consortium name="DOE Joint Genome Institute"/>
            <person name="Haitjema C.H."/>
            <person name="Gilmore S.P."/>
            <person name="Henske J.K."/>
            <person name="Solomon K.V."/>
            <person name="De Groot R."/>
            <person name="Kuo A."/>
            <person name="Mondo S.J."/>
            <person name="Salamov A.A."/>
            <person name="Labutti K."/>
            <person name="Zhao Z."/>
            <person name="Chiniquy J."/>
            <person name="Barry K."/>
            <person name="Brewer H.M."/>
            <person name="Purvine S.O."/>
            <person name="Wright A.T."/>
            <person name="Boxma B."/>
            <person name="Van Alen T."/>
            <person name="Hackstein J.H."/>
            <person name="Baker S.E."/>
            <person name="Grigoriev I.V."/>
            <person name="O'Malley M.A."/>
        </authorList>
    </citation>
    <scope>NUCLEOTIDE SEQUENCE [LARGE SCALE GENOMIC DNA]</scope>
    <source>
        <strain evidence="3 4">G1</strain>
    </source>
</reference>
<evidence type="ECO:0000313" key="4">
    <source>
        <dbReference type="Proteomes" id="UP000193920"/>
    </source>
</evidence>
<feature type="region of interest" description="Disordered" evidence="1">
    <location>
        <begin position="225"/>
        <end position="261"/>
    </location>
</feature>
<dbReference type="AlphaFoldDB" id="A0A1Y2ADE8"/>
<feature type="transmembrane region" description="Helical" evidence="2">
    <location>
        <begin position="12"/>
        <end position="30"/>
    </location>
</feature>
<keyword evidence="4" id="KW-1185">Reference proteome</keyword>
<organism evidence="3 4">
    <name type="scientific">Neocallimastix californiae</name>
    <dbReference type="NCBI Taxonomy" id="1754190"/>
    <lineage>
        <taxon>Eukaryota</taxon>
        <taxon>Fungi</taxon>
        <taxon>Fungi incertae sedis</taxon>
        <taxon>Chytridiomycota</taxon>
        <taxon>Chytridiomycota incertae sedis</taxon>
        <taxon>Neocallimastigomycetes</taxon>
        <taxon>Neocallimastigales</taxon>
        <taxon>Neocallimastigaceae</taxon>
        <taxon>Neocallimastix</taxon>
    </lineage>
</organism>
<sequence length="261" mass="30734">MISILSRENINKAFRFINSMFMIFIFSKILSIRIDYIFISITTTTVSLWLCARSINAITREINPKDKNFIKYRIDEAFTLILLSVLVYHFTILLMFISFIRSPDYNFIIYKICYITVFELIPLFSSCLLLFLRWKENLKPIVLKISNYVLYFTMVSLLAWVYWVFHLIWGNEFALNLTKNYTPIIICRVCAALIILLGIIAVVKVPSNEFEQLYETKKLEFSKLNNSKPNNVEQINENGKTYNNETSTEKNENENESKKDL</sequence>
<feature type="transmembrane region" description="Helical" evidence="2">
    <location>
        <begin position="148"/>
        <end position="169"/>
    </location>
</feature>
<feature type="compositionally biased region" description="Basic and acidic residues" evidence="1">
    <location>
        <begin position="247"/>
        <end position="261"/>
    </location>
</feature>
<name>A0A1Y2ADE8_9FUNG</name>
<keyword evidence="2" id="KW-0812">Transmembrane</keyword>
<feature type="transmembrane region" description="Helical" evidence="2">
    <location>
        <begin position="181"/>
        <end position="203"/>
    </location>
</feature>
<gene>
    <name evidence="3" type="ORF">LY90DRAFT_676850</name>
</gene>
<accession>A0A1Y2ADE8</accession>
<proteinExistence type="predicted"/>
<feature type="transmembrane region" description="Helical" evidence="2">
    <location>
        <begin position="36"/>
        <end position="56"/>
    </location>
</feature>
<evidence type="ECO:0000256" key="1">
    <source>
        <dbReference type="SAM" id="MobiDB-lite"/>
    </source>
</evidence>
<protein>
    <submittedName>
        <fullName evidence="3">Uncharacterized protein</fullName>
    </submittedName>
</protein>
<evidence type="ECO:0000256" key="2">
    <source>
        <dbReference type="SAM" id="Phobius"/>
    </source>
</evidence>
<keyword evidence="2" id="KW-1133">Transmembrane helix</keyword>
<dbReference type="Proteomes" id="UP000193920">
    <property type="component" value="Unassembled WGS sequence"/>
</dbReference>
<dbReference type="EMBL" id="MCOG01000294">
    <property type="protein sequence ID" value="ORY20297.1"/>
    <property type="molecule type" value="Genomic_DNA"/>
</dbReference>
<evidence type="ECO:0000313" key="3">
    <source>
        <dbReference type="EMBL" id="ORY20297.1"/>
    </source>
</evidence>
<feature type="transmembrane region" description="Helical" evidence="2">
    <location>
        <begin position="107"/>
        <end position="132"/>
    </location>
</feature>
<feature type="compositionally biased region" description="Polar residues" evidence="1">
    <location>
        <begin position="225"/>
        <end position="242"/>
    </location>
</feature>
<feature type="transmembrane region" description="Helical" evidence="2">
    <location>
        <begin position="77"/>
        <end position="101"/>
    </location>
</feature>